<keyword evidence="8" id="KW-0998">Cell outer membrane</keyword>
<sequence length="547" mass="57872">MRYLARRGLTGMLAVVAATAGAADERFDIARFQVDGNTLLSASEVERLLGPLTGHERAYGDVQLAIEALEQAYRQAGYTAVQVSVPEQELTGGTVKLQVTESVISSITISGNQNFDENNIRASLARLRVGQPPSLREISESIQLANDNPAKQVSVTLGEGANPGAIDAKVAVTDNNPLRLIATLDNTGSPSSGRWRTGVALQHANLFNRDQVGTLAYTTSPDSPSGVHVNLFSVGYRSPLYGMGDSVDFIYGKSSVNSPASSPTLGGALGFTGKGDIYGLRWNHFLGRNGESTAKLVLGLDHKRIDSRCEVGGVAVSIEPPTPPIAACVPYETTPLSLTYSSQRESVDQVTAFSVGLSRNLPSGTRYTNLDGRTDRYSFLTPGNRSTRDDFMALHGSASLFKGFASGWQARLAGSAQYTDTPLVASEQFGLVGSALVRGFQERAVAADSGMVVNAEIYTPELAAMAGLPGQLRALVFHDAGYGANSQAAGTGVPRSVTVSSMGVGLRYGWGRDFAVRLDLARVNNAGTSASEKRGDWNAHLSATLAF</sequence>
<comment type="subcellular location">
    <subcellularLocation>
        <location evidence="1">Cell outer membrane</location>
    </subcellularLocation>
</comment>
<dbReference type="InterPro" id="IPR005565">
    <property type="entry name" value="Hemolysn_activator_HlyB_C"/>
</dbReference>
<keyword evidence="3" id="KW-0813">Transport</keyword>
<feature type="signal peptide" evidence="9">
    <location>
        <begin position="1"/>
        <end position="22"/>
    </location>
</feature>
<dbReference type="PANTHER" id="PTHR34597:SF3">
    <property type="entry name" value="OUTER MEMBRANE TRANSPORTER CDIB"/>
    <property type="match status" value="1"/>
</dbReference>
<evidence type="ECO:0000256" key="6">
    <source>
        <dbReference type="ARBA" id="ARBA00022927"/>
    </source>
</evidence>
<evidence type="ECO:0000256" key="3">
    <source>
        <dbReference type="ARBA" id="ARBA00022448"/>
    </source>
</evidence>
<dbReference type="InterPro" id="IPR013686">
    <property type="entry name" value="Polypept-transport_assoc_ShlB"/>
</dbReference>
<dbReference type="PANTHER" id="PTHR34597">
    <property type="entry name" value="SLR1661 PROTEIN"/>
    <property type="match status" value="1"/>
</dbReference>
<evidence type="ECO:0000256" key="8">
    <source>
        <dbReference type="ARBA" id="ARBA00023237"/>
    </source>
</evidence>
<evidence type="ECO:0000259" key="10">
    <source>
        <dbReference type="PROSITE" id="PS51779"/>
    </source>
</evidence>
<comment type="caution">
    <text evidence="11">The sequence shown here is derived from an EMBL/GenBank/DDBJ whole genome shotgun (WGS) entry which is preliminary data.</text>
</comment>
<evidence type="ECO:0000313" key="12">
    <source>
        <dbReference type="Proteomes" id="UP001596084"/>
    </source>
</evidence>
<dbReference type="EMBL" id="JBHSMX010000012">
    <property type="protein sequence ID" value="MFC5521032.1"/>
    <property type="molecule type" value="Genomic_DNA"/>
</dbReference>
<reference evidence="12" key="1">
    <citation type="journal article" date="2019" name="Int. J. Syst. Evol. Microbiol.">
        <title>The Global Catalogue of Microorganisms (GCM) 10K type strain sequencing project: providing services to taxonomists for standard genome sequencing and annotation.</title>
        <authorList>
            <consortium name="The Broad Institute Genomics Platform"/>
            <consortium name="The Broad Institute Genome Sequencing Center for Infectious Disease"/>
            <person name="Wu L."/>
            <person name="Ma J."/>
        </authorList>
    </citation>
    <scope>NUCLEOTIDE SEQUENCE [LARGE SCALE GENOMIC DNA]</scope>
    <source>
        <strain evidence="12">CGMCC 4.7277</strain>
    </source>
</reference>
<keyword evidence="12" id="KW-1185">Reference proteome</keyword>
<evidence type="ECO:0000256" key="7">
    <source>
        <dbReference type="ARBA" id="ARBA00023136"/>
    </source>
</evidence>
<feature type="domain" description="POTRA" evidence="10">
    <location>
        <begin position="27"/>
        <end position="102"/>
    </location>
</feature>
<gene>
    <name evidence="11" type="ORF">ACFPP7_08910</name>
</gene>
<dbReference type="PROSITE" id="PS51779">
    <property type="entry name" value="POTRA"/>
    <property type="match status" value="1"/>
</dbReference>
<dbReference type="Pfam" id="PF08479">
    <property type="entry name" value="POTRA_2"/>
    <property type="match status" value="1"/>
</dbReference>
<evidence type="ECO:0000256" key="9">
    <source>
        <dbReference type="SAM" id="SignalP"/>
    </source>
</evidence>
<comment type="similarity">
    <text evidence="2">Belongs to the TPS (TC 1.B.20) family.</text>
</comment>
<dbReference type="InterPro" id="IPR034746">
    <property type="entry name" value="POTRA"/>
</dbReference>
<feature type="chain" id="PRO_5047264849" evidence="9">
    <location>
        <begin position="23"/>
        <end position="547"/>
    </location>
</feature>
<organism evidence="11 12">
    <name type="scientific">Polaromonas jejuensis</name>
    <dbReference type="NCBI Taxonomy" id="457502"/>
    <lineage>
        <taxon>Bacteria</taxon>
        <taxon>Pseudomonadati</taxon>
        <taxon>Pseudomonadota</taxon>
        <taxon>Betaproteobacteria</taxon>
        <taxon>Burkholderiales</taxon>
        <taxon>Comamonadaceae</taxon>
        <taxon>Polaromonas</taxon>
    </lineage>
</organism>
<dbReference type="Proteomes" id="UP001596084">
    <property type="component" value="Unassembled WGS sequence"/>
</dbReference>
<evidence type="ECO:0000256" key="2">
    <source>
        <dbReference type="ARBA" id="ARBA00009055"/>
    </source>
</evidence>
<dbReference type="InterPro" id="IPR051544">
    <property type="entry name" value="TPS_OM_transporter"/>
</dbReference>
<proteinExistence type="inferred from homology"/>
<dbReference type="Gene3D" id="3.10.20.310">
    <property type="entry name" value="membrane protein fhac"/>
    <property type="match status" value="1"/>
</dbReference>
<keyword evidence="9" id="KW-0732">Signal</keyword>
<keyword evidence="7" id="KW-0472">Membrane</keyword>
<dbReference type="Pfam" id="PF03865">
    <property type="entry name" value="ShlB"/>
    <property type="match status" value="2"/>
</dbReference>
<evidence type="ECO:0000256" key="1">
    <source>
        <dbReference type="ARBA" id="ARBA00004442"/>
    </source>
</evidence>
<evidence type="ECO:0000256" key="4">
    <source>
        <dbReference type="ARBA" id="ARBA00022452"/>
    </source>
</evidence>
<keyword evidence="4" id="KW-1134">Transmembrane beta strand</keyword>
<protein>
    <submittedName>
        <fullName evidence="11">ShlB/FhaC/HecB family hemolysin secretion/activation protein</fullName>
    </submittedName>
</protein>
<keyword evidence="5" id="KW-0812">Transmembrane</keyword>
<accession>A0ABW0QA03</accession>
<dbReference type="Gene3D" id="2.40.160.50">
    <property type="entry name" value="membrane protein fhac: a member of the omp85/tpsb transporter family"/>
    <property type="match status" value="1"/>
</dbReference>
<name>A0ABW0QA03_9BURK</name>
<keyword evidence="6" id="KW-0653">Protein transport</keyword>
<evidence type="ECO:0000256" key="5">
    <source>
        <dbReference type="ARBA" id="ARBA00022692"/>
    </source>
</evidence>
<evidence type="ECO:0000313" key="11">
    <source>
        <dbReference type="EMBL" id="MFC5521032.1"/>
    </source>
</evidence>